<dbReference type="PANTHER" id="PTHR36505:SF1">
    <property type="entry name" value="BLR1072 PROTEIN"/>
    <property type="match status" value="1"/>
</dbReference>
<dbReference type="PROSITE" id="PS51257">
    <property type="entry name" value="PROKAR_LIPOPROTEIN"/>
    <property type="match status" value="1"/>
</dbReference>
<feature type="domain" description="PRC-barrel" evidence="3">
    <location>
        <begin position="50"/>
        <end position="106"/>
    </location>
</feature>
<dbReference type="RefSeq" id="WP_152277355.1">
    <property type="nucleotide sequence ID" value="NZ_WEKV01000010.1"/>
</dbReference>
<feature type="region of interest" description="Disordered" evidence="1">
    <location>
        <begin position="127"/>
        <end position="179"/>
    </location>
</feature>
<evidence type="ECO:0000313" key="5">
    <source>
        <dbReference type="Proteomes" id="UP000469949"/>
    </source>
</evidence>
<organism evidence="4 5">
    <name type="scientific">Methylorubrum populi</name>
    <dbReference type="NCBI Taxonomy" id="223967"/>
    <lineage>
        <taxon>Bacteria</taxon>
        <taxon>Pseudomonadati</taxon>
        <taxon>Pseudomonadota</taxon>
        <taxon>Alphaproteobacteria</taxon>
        <taxon>Hyphomicrobiales</taxon>
        <taxon>Methylobacteriaceae</taxon>
        <taxon>Methylorubrum</taxon>
    </lineage>
</organism>
<feature type="signal peptide" evidence="2">
    <location>
        <begin position="1"/>
        <end position="29"/>
    </location>
</feature>
<dbReference type="Proteomes" id="UP000469949">
    <property type="component" value="Unassembled WGS sequence"/>
</dbReference>
<dbReference type="Pfam" id="PF05239">
    <property type="entry name" value="PRC"/>
    <property type="match status" value="1"/>
</dbReference>
<dbReference type="InterPro" id="IPR011033">
    <property type="entry name" value="PRC_barrel-like_sf"/>
</dbReference>
<gene>
    <name evidence="4" type="ORF">F8B43_2851</name>
</gene>
<accession>A0A833J552</accession>
<name>A0A833J552_9HYPH</name>
<sequence>MRPSLSSVPRFVLPALALILACTPVTVRAEAAASGSQSAPRFIEQPQTGTMRGSKVIGVGVVGADHVRVGKIEDVLVDGTGRIQAVVIGVGGFLGVGEKYVAVPFDQLAWNFGDVPLTGGVTSVVTPENAPSQKAVDRAGPETMPGSQISPETLGAVQNQQSGRVTDATGSVEAKRPASTPATVLAGHDLIHAEVRLTKAQLNDAPAFRFEKAD</sequence>
<reference evidence="4 5" key="1">
    <citation type="submission" date="2019-10" db="EMBL/GenBank/DDBJ databases">
        <title>Draft Genome Sequence of the Caffeine Degrading Methylotroph Methylorubrum populi PINKEL.</title>
        <authorList>
            <person name="Dawson S.C."/>
            <person name="Zhang X."/>
            <person name="Wright M.E."/>
            <person name="Sharma G."/>
            <person name="Langner J.T."/>
            <person name="Ditty J.L."/>
            <person name="Subuyuj G.A."/>
        </authorList>
    </citation>
    <scope>NUCLEOTIDE SEQUENCE [LARGE SCALE GENOMIC DNA]</scope>
    <source>
        <strain evidence="4 5">Pinkel</strain>
    </source>
</reference>
<dbReference type="EMBL" id="WEKV01000010">
    <property type="protein sequence ID" value="KAB7784818.1"/>
    <property type="molecule type" value="Genomic_DNA"/>
</dbReference>
<dbReference type="InterPro" id="IPR027275">
    <property type="entry name" value="PRC-brl_dom"/>
</dbReference>
<feature type="chain" id="PRO_5033053554" description="PRC-barrel domain-containing protein" evidence="2">
    <location>
        <begin position="30"/>
        <end position="214"/>
    </location>
</feature>
<comment type="caution">
    <text evidence="4">The sequence shown here is derived from an EMBL/GenBank/DDBJ whole genome shotgun (WGS) entry which is preliminary data.</text>
</comment>
<keyword evidence="2" id="KW-0732">Signal</keyword>
<evidence type="ECO:0000259" key="3">
    <source>
        <dbReference type="Pfam" id="PF05239"/>
    </source>
</evidence>
<evidence type="ECO:0000256" key="2">
    <source>
        <dbReference type="SAM" id="SignalP"/>
    </source>
</evidence>
<evidence type="ECO:0000313" key="4">
    <source>
        <dbReference type="EMBL" id="KAB7784818.1"/>
    </source>
</evidence>
<evidence type="ECO:0000256" key="1">
    <source>
        <dbReference type="SAM" id="MobiDB-lite"/>
    </source>
</evidence>
<dbReference type="SUPFAM" id="SSF50346">
    <property type="entry name" value="PRC-barrel domain"/>
    <property type="match status" value="1"/>
</dbReference>
<feature type="compositionally biased region" description="Polar residues" evidence="1">
    <location>
        <begin position="145"/>
        <end position="164"/>
    </location>
</feature>
<dbReference type="PANTHER" id="PTHR36505">
    <property type="entry name" value="BLR1072 PROTEIN"/>
    <property type="match status" value="1"/>
</dbReference>
<dbReference type="AlphaFoldDB" id="A0A833J552"/>
<protein>
    <recommendedName>
        <fullName evidence="3">PRC-barrel domain-containing protein</fullName>
    </recommendedName>
</protein>
<proteinExistence type="predicted"/>
<dbReference type="Gene3D" id="2.30.30.240">
    <property type="entry name" value="PRC-barrel domain"/>
    <property type="match status" value="1"/>
</dbReference>